<accession>A0A2P2P895</accession>
<proteinExistence type="predicted"/>
<evidence type="ECO:0000313" key="1">
    <source>
        <dbReference type="EMBL" id="MBX50942.1"/>
    </source>
</evidence>
<sequence length="51" mass="6003">MNKKFVTGTYNRQLHMTTGGFLKLQHPRTTRYLVPHWISMKLLNNGSSNRK</sequence>
<reference evidence="1" key="1">
    <citation type="submission" date="2018-02" db="EMBL/GenBank/DDBJ databases">
        <title>Rhizophora mucronata_Transcriptome.</title>
        <authorList>
            <person name="Meera S.P."/>
            <person name="Sreeshan A."/>
            <person name="Augustine A."/>
        </authorList>
    </citation>
    <scope>NUCLEOTIDE SEQUENCE</scope>
    <source>
        <tissue evidence="1">Leaf</tissue>
    </source>
</reference>
<dbReference type="EMBL" id="GGEC01070458">
    <property type="protein sequence ID" value="MBX50942.1"/>
    <property type="molecule type" value="Transcribed_RNA"/>
</dbReference>
<organism evidence="1">
    <name type="scientific">Rhizophora mucronata</name>
    <name type="common">Asiatic mangrove</name>
    <dbReference type="NCBI Taxonomy" id="61149"/>
    <lineage>
        <taxon>Eukaryota</taxon>
        <taxon>Viridiplantae</taxon>
        <taxon>Streptophyta</taxon>
        <taxon>Embryophyta</taxon>
        <taxon>Tracheophyta</taxon>
        <taxon>Spermatophyta</taxon>
        <taxon>Magnoliopsida</taxon>
        <taxon>eudicotyledons</taxon>
        <taxon>Gunneridae</taxon>
        <taxon>Pentapetalae</taxon>
        <taxon>rosids</taxon>
        <taxon>fabids</taxon>
        <taxon>Malpighiales</taxon>
        <taxon>Rhizophoraceae</taxon>
        <taxon>Rhizophora</taxon>
    </lineage>
</organism>
<name>A0A2P2P895_RHIMU</name>
<dbReference type="AlphaFoldDB" id="A0A2P2P895"/>
<protein>
    <submittedName>
        <fullName evidence="1">Uncharacterized protein</fullName>
    </submittedName>
</protein>